<comment type="caution">
    <text evidence="1">The sequence shown here is derived from an EMBL/GenBank/DDBJ whole genome shotgun (WGS) entry which is preliminary data.</text>
</comment>
<name>A0A2T0BMH6_9CLOT</name>
<dbReference type="SUPFAM" id="SSF56784">
    <property type="entry name" value="HAD-like"/>
    <property type="match status" value="1"/>
</dbReference>
<gene>
    <name evidence="1" type="primary">gph</name>
    <name evidence="1" type="ORF">CLLU_19850</name>
</gene>
<dbReference type="EMBL" id="PVXP01000025">
    <property type="protein sequence ID" value="PRR85071.1"/>
    <property type="molecule type" value="Genomic_DNA"/>
</dbReference>
<protein>
    <submittedName>
        <fullName evidence="1">Phosphoglycolate phosphatase</fullName>
        <ecNumber evidence="1">3.1.3.18</ecNumber>
    </submittedName>
</protein>
<dbReference type="AlphaFoldDB" id="A0A2T0BMH6"/>
<dbReference type="InterPro" id="IPR006439">
    <property type="entry name" value="HAD-SF_hydro_IA"/>
</dbReference>
<dbReference type="OrthoDB" id="9807630at2"/>
<accession>A0A2T0BMH6</accession>
<dbReference type="PANTHER" id="PTHR43434">
    <property type="entry name" value="PHOSPHOGLYCOLATE PHOSPHATASE"/>
    <property type="match status" value="1"/>
</dbReference>
<evidence type="ECO:0000313" key="2">
    <source>
        <dbReference type="Proteomes" id="UP000237798"/>
    </source>
</evidence>
<dbReference type="GO" id="GO:0005829">
    <property type="term" value="C:cytosol"/>
    <property type="evidence" value="ECO:0007669"/>
    <property type="project" value="TreeGrafter"/>
</dbReference>
<evidence type="ECO:0000313" key="1">
    <source>
        <dbReference type="EMBL" id="PRR85071.1"/>
    </source>
</evidence>
<dbReference type="EC" id="3.1.3.18" evidence="1"/>
<organism evidence="1 2">
    <name type="scientific">Clostridium luticellarii</name>
    <dbReference type="NCBI Taxonomy" id="1691940"/>
    <lineage>
        <taxon>Bacteria</taxon>
        <taxon>Bacillati</taxon>
        <taxon>Bacillota</taxon>
        <taxon>Clostridia</taxon>
        <taxon>Eubacteriales</taxon>
        <taxon>Clostridiaceae</taxon>
        <taxon>Clostridium</taxon>
    </lineage>
</organism>
<reference evidence="1 2" key="1">
    <citation type="submission" date="2018-03" db="EMBL/GenBank/DDBJ databases">
        <title>Genome sequence of Clostridium luticellarii DSM 29923.</title>
        <authorList>
            <person name="Poehlein A."/>
            <person name="Daniel R."/>
        </authorList>
    </citation>
    <scope>NUCLEOTIDE SEQUENCE [LARGE SCALE GENOMIC DNA]</scope>
    <source>
        <strain evidence="1 2">DSM 29923</strain>
    </source>
</reference>
<dbReference type="InterPro" id="IPR041492">
    <property type="entry name" value="HAD_2"/>
</dbReference>
<dbReference type="PANTHER" id="PTHR43434:SF1">
    <property type="entry name" value="PHOSPHOGLYCOLATE PHOSPHATASE"/>
    <property type="match status" value="1"/>
</dbReference>
<proteinExistence type="predicted"/>
<dbReference type="Pfam" id="PF13419">
    <property type="entry name" value="HAD_2"/>
    <property type="match status" value="1"/>
</dbReference>
<dbReference type="Gene3D" id="3.40.50.1000">
    <property type="entry name" value="HAD superfamily/HAD-like"/>
    <property type="match status" value="1"/>
</dbReference>
<dbReference type="RefSeq" id="WP_106009574.1">
    <property type="nucleotide sequence ID" value="NZ_JALCPJ010000013.1"/>
</dbReference>
<dbReference type="Proteomes" id="UP000237798">
    <property type="component" value="Unassembled WGS sequence"/>
</dbReference>
<dbReference type="SFLD" id="SFLDS00003">
    <property type="entry name" value="Haloacid_Dehalogenase"/>
    <property type="match status" value="1"/>
</dbReference>
<dbReference type="InterPro" id="IPR036412">
    <property type="entry name" value="HAD-like_sf"/>
</dbReference>
<dbReference type="GO" id="GO:0008967">
    <property type="term" value="F:phosphoglycolate phosphatase activity"/>
    <property type="evidence" value="ECO:0007669"/>
    <property type="project" value="UniProtKB-EC"/>
</dbReference>
<dbReference type="Gene3D" id="1.10.150.240">
    <property type="entry name" value="Putative phosphatase, domain 2"/>
    <property type="match status" value="1"/>
</dbReference>
<dbReference type="PRINTS" id="PR00413">
    <property type="entry name" value="HADHALOGNASE"/>
</dbReference>
<dbReference type="GO" id="GO:0006281">
    <property type="term" value="P:DNA repair"/>
    <property type="evidence" value="ECO:0007669"/>
    <property type="project" value="TreeGrafter"/>
</dbReference>
<keyword evidence="1" id="KW-0378">Hydrolase</keyword>
<keyword evidence="2" id="KW-1185">Reference proteome</keyword>
<dbReference type="InterPro" id="IPR050155">
    <property type="entry name" value="HAD-like_hydrolase_sf"/>
</dbReference>
<dbReference type="InterPro" id="IPR023214">
    <property type="entry name" value="HAD_sf"/>
</dbReference>
<dbReference type="InterPro" id="IPR023198">
    <property type="entry name" value="PGP-like_dom2"/>
</dbReference>
<sequence>MNKGVIFDLDGTLLNTIDDMANSMNFVLKAHGFPVHEVEKYRYFVGNGMGKMVERALPVETHDDKMIKFCLKEFRNEYNKRWHEYTKPYDGINELVDKLHSMGISISVLSNKADDFARLIIDKFFGKECFDIVLGARKGIPKKPSPQAALEISGILKIHPREYLYLGDSGVDMNTAVNAGMYPVGAVWGFREESELLKNGAKVLLKNPLELIELI</sequence>
<dbReference type="SFLD" id="SFLDG01129">
    <property type="entry name" value="C1.5:_HAD__Beta-PGM__Phosphata"/>
    <property type="match status" value="1"/>
</dbReference>